<keyword evidence="1" id="KW-0677">Repeat</keyword>
<comment type="caution">
    <text evidence="2">The sequence shown here is derived from an EMBL/GenBank/DDBJ whole genome shotgun (WGS) entry which is preliminary data.</text>
</comment>
<protein>
    <recommendedName>
        <fullName evidence="4">FNIP repeat-containing protein</fullName>
    </recommendedName>
</protein>
<dbReference type="OMA" id="TITHIYY"/>
<organism evidence="2 3">
    <name type="scientific">Tieghemostelium lacteum</name>
    <name type="common">Slime mold</name>
    <name type="synonym">Dictyostelium lacteum</name>
    <dbReference type="NCBI Taxonomy" id="361077"/>
    <lineage>
        <taxon>Eukaryota</taxon>
        <taxon>Amoebozoa</taxon>
        <taxon>Evosea</taxon>
        <taxon>Eumycetozoa</taxon>
        <taxon>Dictyostelia</taxon>
        <taxon>Dictyosteliales</taxon>
        <taxon>Raperosteliaceae</taxon>
        <taxon>Tieghemostelium</taxon>
    </lineage>
</organism>
<dbReference type="InterPro" id="IPR008615">
    <property type="entry name" value="FNIP"/>
</dbReference>
<dbReference type="SUPFAM" id="SSF52058">
    <property type="entry name" value="L domain-like"/>
    <property type="match status" value="1"/>
</dbReference>
<accession>A0A151ZEJ3</accession>
<reference evidence="2 3" key="1">
    <citation type="submission" date="2015-12" db="EMBL/GenBank/DDBJ databases">
        <title>Dictyostelia acquired genes for synthesis and detection of signals that induce cell-type specialization by lateral gene transfer from prokaryotes.</title>
        <authorList>
            <person name="Gloeckner G."/>
            <person name="Schaap P."/>
        </authorList>
    </citation>
    <scope>NUCLEOTIDE SEQUENCE [LARGE SCALE GENOMIC DNA]</scope>
    <source>
        <strain evidence="2 3">TK</strain>
    </source>
</reference>
<dbReference type="EMBL" id="LODT01000029">
    <property type="protein sequence ID" value="KYQ92347.1"/>
    <property type="molecule type" value="Genomic_DNA"/>
</dbReference>
<dbReference type="InterPro" id="IPR032675">
    <property type="entry name" value="LRR_dom_sf"/>
</dbReference>
<sequence length="323" mass="36645">MEYYHKNNKSKIPVKYQRLVLSNENQLKSYKKILNRIDVKYIRFNFPLKTTLTKKDFFQFTNNSLKQLLFVDCSQPLVPGLLPEQLQDLVISYNYKKPLTVGCLPSGLTDLQLFYNSHALVPGIIPTGVQRLVIGGNFIQPLLPGCIPNSVTDLTIGSVATIYKKPITPDIIPSTIKKLTFSSRFDQVLEEGTIPMGVESVFLGIDYNQPLQPGSIPKSCKILLLGFKYNHRLTPGILPSNLTCLGLGFTFNQPLTPECIPSTITHIYYDGEINIFKNYIPPNLKRIIFTKLSLYQTIFRDPIFNSIQLFKINSSELSKYMPI</sequence>
<dbReference type="AlphaFoldDB" id="A0A151ZEJ3"/>
<evidence type="ECO:0008006" key="4">
    <source>
        <dbReference type="Google" id="ProtNLM"/>
    </source>
</evidence>
<evidence type="ECO:0000313" key="3">
    <source>
        <dbReference type="Proteomes" id="UP000076078"/>
    </source>
</evidence>
<evidence type="ECO:0000256" key="1">
    <source>
        <dbReference type="ARBA" id="ARBA00022737"/>
    </source>
</evidence>
<keyword evidence="3" id="KW-1185">Reference proteome</keyword>
<name>A0A151ZEJ3_TIELA</name>
<dbReference type="PANTHER" id="PTHR32134">
    <property type="entry name" value="FNIP REPEAT-CONTAINING PROTEIN"/>
    <property type="match status" value="1"/>
</dbReference>
<dbReference type="OrthoDB" id="18551at2759"/>
<evidence type="ECO:0000313" key="2">
    <source>
        <dbReference type="EMBL" id="KYQ92347.1"/>
    </source>
</evidence>
<dbReference type="Gene3D" id="3.80.10.10">
    <property type="entry name" value="Ribonuclease Inhibitor"/>
    <property type="match status" value="1"/>
</dbReference>
<dbReference type="InParanoid" id="A0A151ZEJ3"/>
<dbReference type="PANTHER" id="PTHR32134:SF173">
    <property type="entry name" value="FNIP REPEAT-CONTAINING PROTEIN-RELATED"/>
    <property type="match status" value="1"/>
</dbReference>
<dbReference type="Pfam" id="PF05725">
    <property type="entry name" value="FNIP"/>
    <property type="match status" value="5"/>
</dbReference>
<proteinExistence type="predicted"/>
<gene>
    <name evidence="2" type="ORF">DLAC_06310</name>
</gene>
<dbReference type="Proteomes" id="UP000076078">
    <property type="component" value="Unassembled WGS sequence"/>
</dbReference>
<dbReference type="InterPro" id="IPR051251">
    <property type="entry name" value="STK_FNIP-Repeat"/>
</dbReference>